<gene>
    <name evidence="2" type="ORF">Bpfe_024165</name>
</gene>
<proteinExistence type="predicted"/>
<dbReference type="Proteomes" id="UP001233172">
    <property type="component" value="Unassembled WGS sequence"/>
</dbReference>
<organism evidence="2 3">
    <name type="scientific">Biomphalaria pfeifferi</name>
    <name type="common">Bloodfluke planorb</name>
    <name type="synonym">Freshwater snail</name>
    <dbReference type="NCBI Taxonomy" id="112525"/>
    <lineage>
        <taxon>Eukaryota</taxon>
        <taxon>Metazoa</taxon>
        <taxon>Spiralia</taxon>
        <taxon>Lophotrochozoa</taxon>
        <taxon>Mollusca</taxon>
        <taxon>Gastropoda</taxon>
        <taxon>Heterobranchia</taxon>
        <taxon>Euthyneura</taxon>
        <taxon>Panpulmonata</taxon>
        <taxon>Hygrophila</taxon>
        <taxon>Lymnaeoidea</taxon>
        <taxon>Planorbidae</taxon>
        <taxon>Biomphalaria</taxon>
    </lineage>
</organism>
<keyword evidence="3" id="KW-1185">Reference proteome</keyword>
<dbReference type="AlphaFoldDB" id="A0AAD8B1J0"/>
<dbReference type="EMBL" id="JASAOG010000166">
    <property type="protein sequence ID" value="KAK0046375.1"/>
    <property type="molecule type" value="Genomic_DNA"/>
</dbReference>
<evidence type="ECO:0000256" key="1">
    <source>
        <dbReference type="SAM" id="MobiDB-lite"/>
    </source>
</evidence>
<sequence length="75" mass="9007">MNNKANDERIEKRLQTQCREDNPDINPTQPSYHKINENKHSKQGPERQDQYTLLHYKNDHSSPMLTFQTIYKVLH</sequence>
<accession>A0AAD8B1J0</accession>
<reference evidence="2" key="1">
    <citation type="journal article" date="2023" name="PLoS Negl. Trop. Dis.">
        <title>A genome sequence for Biomphalaria pfeifferi, the major vector snail for the human-infecting parasite Schistosoma mansoni.</title>
        <authorList>
            <person name="Bu L."/>
            <person name="Lu L."/>
            <person name="Laidemitt M.R."/>
            <person name="Zhang S.M."/>
            <person name="Mutuku M."/>
            <person name="Mkoji G."/>
            <person name="Steinauer M."/>
            <person name="Loker E.S."/>
        </authorList>
    </citation>
    <scope>NUCLEOTIDE SEQUENCE</scope>
    <source>
        <strain evidence="2">KasaAsao</strain>
    </source>
</reference>
<evidence type="ECO:0000313" key="2">
    <source>
        <dbReference type="EMBL" id="KAK0046375.1"/>
    </source>
</evidence>
<reference evidence="2" key="2">
    <citation type="submission" date="2023-04" db="EMBL/GenBank/DDBJ databases">
        <authorList>
            <person name="Bu L."/>
            <person name="Lu L."/>
            <person name="Laidemitt M.R."/>
            <person name="Zhang S.M."/>
            <person name="Mutuku M."/>
            <person name="Mkoji G."/>
            <person name="Steinauer M."/>
            <person name="Loker E.S."/>
        </authorList>
    </citation>
    <scope>NUCLEOTIDE SEQUENCE</scope>
    <source>
        <strain evidence="2">KasaAsao</strain>
        <tissue evidence="2">Whole Snail</tissue>
    </source>
</reference>
<feature type="region of interest" description="Disordered" evidence="1">
    <location>
        <begin position="15"/>
        <end position="49"/>
    </location>
</feature>
<name>A0AAD8B1J0_BIOPF</name>
<evidence type="ECO:0000313" key="3">
    <source>
        <dbReference type="Proteomes" id="UP001233172"/>
    </source>
</evidence>
<protein>
    <submittedName>
        <fullName evidence="2">Uncharacterized protein</fullName>
    </submittedName>
</protein>
<comment type="caution">
    <text evidence="2">The sequence shown here is derived from an EMBL/GenBank/DDBJ whole genome shotgun (WGS) entry which is preliminary data.</text>
</comment>
<feature type="compositionally biased region" description="Basic and acidic residues" evidence="1">
    <location>
        <begin position="34"/>
        <end position="49"/>
    </location>
</feature>